<accession>A0ABT8J269</accession>
<evidence type="ECO:0008006" key="3">
    <source>
        <dbReference type="Google" id="ProtNLM"/>
    </source>
</evidence>
<gene>
    <name evidence="1" type="ORF">P5G59_18065</name>
</gene>
<reference evidence="1" key="1">
    <citation type="submission" date="2023-03" db="EMBL/GenBank/DDBJ databases">
        <title>MT1 and MT2 Draft Genomes of Novel Species.</title>
        <authorList>
            <person name="Venkateswaran K."/>
        </authorList>
    </citation>
    <scope>NUCLEOTIDE SEQUENCE</scope>
    <source>
        <strain evidence="1">F6_8S_P_1A</strain>
    </source>
</reference>
<evidence type="ECO:0000313" key="2">
    <source>
        <dbReference type="Proteomes" id="UP001174210"/>
    </source>
</evidence>
<name>A0ABT8J269_9MICO</name>
<dbReference type="RefSeq" id="WP_301220407.1">
    <property type="nucleotide sequence ID" value="NZ_JAROCB010000005.1"/>
</dbReference>
<evidence type="ECO:0000313" key="1">
    <source>
        <dbReference type="EMBL" id="MDN4599062.1"/>
    </source>
</evidence>
<protein>
    <recommendedName>
        <fullName evidence="3">SseB protein N-terminal domain-containing protein</fullName>
    </recommendedName>
</protein>
<dbReference type="EMBL" id="JAROCB010000005">
    <property type="protein sequence ID" value="MDN4599062.1"/>
    <property type="molecule type" value="Genomic_DNA"/>
</dbReference>
<keyword evidence="2" id="KW-1185">Reference proteome</keyword>
<dbReference type="Proteomes" id="UP001174210">
    <property type="component" value="Unassembled WGS sequence"/>
</dbReference>
<proteinExistence type="predicted"/>
<comment type="caution">
    <text evidence="1">The sequence shown here is derived from an EMBL/GenBank/DDBJ whole genome shotgun (WGS) entry which is preliminary data.</text>
</comment>
<organism evidence="1 2">
    <name type="scientific">Leifsonia virtsii</name>
    <dbReference type="NCBI Taxonomy" id="3035915"/>
    <lineage>
        <taxon>Bacteria</taxon>
        <taxon>Bacillati</taxon>
        <taxon>Actinomycetota</taxon>
        <taxon>Actinomycetes</taxon>
        <taxon>Micrococcales</taxon>
        <taxon>Microbacteriaceae</taxon>
        <taxon>Leifsonia</taxon>
    </lineage>
</organism>
<sequence length="145" mass="15323">MDPADEKMIAEIDAAATALRAAGPGDFAAMDALWRAVYALPRWAFIARGTDDAPSPFVGELDSGPMLFAFTTIARAHDGALSAGLDEEAASRVLTVPMPDAIEWSASFADSGVRGIVFDLPGFGYFAPLANLVPMRDYMAANPAR</sequence>